<keyword evidence="5" id="KW-1185">Reference proteome</keyword>
<protein>
    <submittedName>
        <fullName evidence="4">Uncharacterized protein DUF4232</fullName>
    </submittedName>
</protein>
<reference evidence="4 5" key="1">
    <citation type="submission" date="2019-06" db="EMBL/GenBank/DDBJ databases">
        <title>Sequencing the genomes of 1000 actinobacteria strains.</title>
        <authorList>
            <person name="Klenk H.-P."/>
        </authorList>
    </citation>
    <scope>NUCLEOTIDE SEQUENCE [LARGE SCALE GENOMIC DNA]</scope>
    <source>
        <strain evidence="4 5">DSM 45301</strain>
    </source>
</reference>
<dbReference type="AlphaFoldDB" id="A0A543D0J8"/>
<feature type="region of interest" description="Disordered" evidence="1">
    <location>
        <begin position="241"/>
        <end position="280"/>
    </location>
</feature>
<dbReference type="Proteomes" id="UP000315677">
    <property type="component" value="Unassembled WGS sequence"/>
</dbReference>
<dbReference type="InterPro" id="IPR025326">
    <property type="entry name" value="DUF4232"/>
</dbReference>
<dbReference type="Pfam" id="PF14016">
    <property type="entry name" value="DUF4232"/>
    <property type="match status" value="1"/>
</dbReference>
<accession>A0A543D0J8</accession>
<feature type="transmembrane region" description="Helical" evidence="2">
    <location>
        <begin position="158"/>
        <end position="181"/>
    </location>
</feature>
<keyword evidence="2" id="KW-1133">Transmembrane helix</keyword>
<feature type="transmembrane region" description="Helical" evidence="2">
    <location>
        <begin position="96"/>
        <end position="121"/>
    </location>
</feature>
<sequence>MGMRTVRPGLVLTAAGVLVMVLAAVVASRYTPFWFDPDEGCALLGRCPGPTRDVVLGATWVLEWAGLGVVLLGLVRTGLHLRTVPAPPVPRPLPAWAQAAAGVLLGMLVCVVLGWFVLVAVLLSAPAVPAGLCLYWLAQAAAVTALDRHVGPAHRSALSAWSAGLAVSALAVAALVATAVLAGSVRALPVVGGAALALGLLVRRAWAWRAGLAPPGGGPWSTAGAAAAVLATTGAVLLLGDRADQPPGAEPPPELAAAAHPPPARPPAPREPVDAEPAPVDAPPACTPDELTWGATGWDAAMGTRAVTIVATSRADHPCHVDGFAEIVIAQGGRPLQLVAQPGAPTGPEVPPAARVGLAPGDAAGFPLVWKGYGAAADEDSPQELTVILPGGGSSAVPLGAAPAPFDLVDGGSVRIGPWQPVRQAVRPH</sequence>
<gene>
    <name evidence="4" type="ORF">FB558_7526</name>
</gene>
<evidence type="ECO:0000259" key="3">
    <source>
        <dbReference type="Pfam" id="PF14016"/>
    </source>
</evidence>
<proteinExistence type="predicted"/>
<name>A0A543D0J8_9PSEU</name>
<comment type="caution">
    <text evidence="4">The sequence shown here is derived from an EMBL/GenBank/DDBJ whole genome shotgun (WGS) entry which is preliminary data.</text>
</comment>
<feature type="transmembrane region" description="Helical" evidence="2">
    <location>
        <begin position="218"/>
        <end position="239"/>
    </location>
</feature>
<evidence type="ECO:0000313" key="5">
    <source>
        <dbReference type="Proteomes" id="UP000315677"/>
    </source>
</evidence>
<keyword evidence="2" id="KW-0812">Transmembrane</keyword>
<dbReference type="EMBL" id="VFPA01000006">
    <property type="protein sequence ID" value="TQM02883.1"/>
    <property type="molecule type" value="Genomic_DNA"/>
</dbReference>
<feature type="domain" description="DUF4232" evidence="3">
    <location>
        <begin position="286"/>
        <end position="420"/>
    </location>
</feature>
<feature type="transmembrane region" description="Helical" evidence="2">
    <location>
        <begin position="127"/>
        <end position="146"/>
    </location>
</feature>
<evidence type="ECO:0000313" key="4">
    <source>
        <dbReference type="EMBL" id="TQM02883.1"/>
    </source>
</evidence>
<evidence type="ECO:0000256" key="2">
    <source>
        <dbReference type="SAM" id="Phobius"/>
    </source>
</evidence>
<organism evidence="4 5">
    <name type="scientific">Pseudonocardia kunmingensis</name>
    <dbReference type="NCBI Taxonomy" id="630975"/>
    <lineage>
        <taxon>Bacteria</taxon>
        <taxon>Bacillati</taxon>
        <taxon>Actinomycetota</taxon>
        <taxon>Actinomycetes</taxon>
        <taxon>Pseudonocardiales</taxon>
        <taxon>Pseudonocardiaceae</taxon>
        <taxon>Pseudonocardia</taxon>
    </lineage>
</organism>
<keyword evidence="2" id="KW-0472">Membrane</keyword>
<feature type="transmembrane region" description="Helical" evidence="2">
    <location>
        <begin position="187"/>
        <end position="206"/>
    </location>
</feature>
<evidence type="ECO:0000256" key="1">
    <source>
        <dbReference type="SAM" id="MobiDB-lite"/>
    </source>
</evidence>
<feature type="compositionally biased region" description="Pro residues" evidence="1">
    <location>
        <begin position="248"/>
        <end position="270"/>
    </location>
</feature>